<dbReference type="Proteomes" id="UP000012338">
    <property type="component" value="Unassembled WGS sequence"/>
</dbReference>
<dbReference type="EMBL" id="KB733474">
    <property type="protein sequence ID" value="ENI00458.1"/>
    <property type="molecule type" value="Genomic_DNA"/>
</dbReference>
<dbReference type="HOGENOM" id="CLU_015639_1_0_1"/>
<keyword evidence="1" id="KW-0812">Transmembrane</keyword>
<organism evidence="2 3">
    <name type="scientific">Cochliobolus heterostrophus (strain C4 / ATCC 48331 / race T)</name>
    <name type="common">Southern corn leaf blight fungus</name>
    <name type="synonym">Bipolaris maydis</name>
    <dbReference type="NCBI Taxonomy" id="665024"/>
    <lineage>
        <taxon>Eukaryota</taxon>
        <taxon>Fungi</taxon>
        <taxon>Dikarya</taxon>
        <taxon>Ascomycota</taxon>
        <taxon>Pezizomycotina</taxon>
        <taxon>Dothideomycetes</taxon>
        <taxon>Pleosporomycetidae</taxon>
        <taxon>Pleosporales</taxon>
        <taxon>Pleosporineae</taxon>
        <taxon>Pleosporaceae</taxon>
        <taxon>Bipolaris</taxon>
    </lineage>
</organism>
<sequence length="672" mass="74425">MTNTRLFSPKRPEMKVDAATGSLLPPSTRPSMGKQATAMRRLGWYALSSIIFGTILILASFGFLSFLWFADARNEVWRQIVETNWTTRSITLTALVIRTAVSAHAFVTTAMLAALALQWHQVPIPSFAAVSLIRFSNSGPHGLIRYFIQSGGSSRRGLLTLLAVALAVSTTLTSVTSTALLSDVTLGMIPGSAEDMRLYFGMNMSRPRFDVSDLSDNYQVFWSRRPERYPSFAELVAEPPVSIQAVHDTGVILRAFLPIISEEIRSNMRNFSGVASVVGMRTMCAKPQLTDLNITETSLGYRVRGKVKLDLDDEGQRSFASDNEWVNVDCLAPALLDVNTSVSEWQASICSLDAATLFNRTKIDTIPVNGSEYGAEYLLINTTYPADIEASVLPPEWDTVQNKYGNATLVISACGTVYRHRNMIIQASRPANVTEPKLAWSLNKETFNTLDIRRQLGATVEDIGVYERGLLSLDNYNEKNIYPSDADGLYLLWHVAYPSWAGSVYSSSSDTTLAICRYCTHGGKSYAEQSQAVILNHILQDTLRPALAIQAYSTIIWELAYYDKWVEFDVSSVSSASMFVQRLRPIASWGYYAVGAILAIHIVLTLLTTLGFLASAKHTLLGNAWSTVAQMRYEETGEILDNAAMASDREVRTWLNARGLKNRPARLNSTNR</sequence>
<dbReference type="GeneID" id="25843147"/>
<reference evidence="3" key="2">
    <citation type="journal article" date="2013" name="PLoS Genet.">
        <title>Comparative genome structure, secondary metabolite, and effector coding capacity across Cochliobolus pathogens.</title>
        <authorList>
            <person name="Condon B.J."/>
            <person name="Leng Y."/>
            <person name="Wu D."/>
            <person name="Bushley K.E."/>
            <person name="Ohm R.A."/>
            <person name="Otillar R."/>
            <person name="Martin J."/>
            <person name="Schackwitz W."/>
            <person name="Grimwood J."/>
            <person name="MohdZainudin N."/>
            <person name="Xue C."/>
            <person name="Wang R."/>
            <person name="Manning V.A."/>
            <person name="Dhillon B."/>
            <person name="Tu Z.J."/>
            <person name="Steffenson B.J."/>
            <person name="Salamov A."/>
            <person name="Sun H."/>
            <person name="Lowry S."/>
            <person name="LaButti K."/>
            <person name="Han J."/>
            <person name="Copeland A."/>
            <person name="Lindquist E."/>
            <person name="Barry K."/>
            <person name="Schmutz J."/>
            <person name="Baker S.E."/>
            <person name="Ciuffetti L.M."/>
            <person name="Grigoriev I.V."/>
            <person name="Zhong S."/>
            <person name="Turgeon B.G."/>
        </authorList>
    </citation>
    <scope>NUCLEOTIDE SEQUENCE [LARGE SCALE GENOMIC DNA]</scope>
    <source>
        <strain evidence="3">C4 / ATCC 48331 / race T</strain>
    </source>
</reference>
<feature type="transmembrane region" description="Helical" evidence="1">
    <location>
        <begin position="90"/>
        <end position="117"/>
    </location>
</feature>
<dbReference type="AlphaFoldDB" id="N4WW43"/>
<keyword evidence="1" id="KW-1133">Transmembrane helix</keyword>
<feature type="transmembrane region" description="Helical" evidence="1">
    <location>
        <begin position="589"/>
        <end position="613"/>
    </location>
</feature>
<name>N4WW43_COCH4</name>
<reference evidence="2 3" key="1">
    <citation type="journal article" date="2012" name="PLoS Pathog.">
        <title>Diverse lifestyles and strategies of plant pathogenesis encoded in the genomes of eighteen Dothideomycetes fungi.</title>
        <authorList>
            <person name="Ohm R.A."/>
            <person name="Feau N."/>
            <person name="Henrissat B."/>
            <person name="Schoch C.L."/>
            <person name="Horwitz B.A."/>
            <person name="Barry K.W."/>
            <person name="Condon B.J."/>
            <person name="Copeland A.C."/>
            <person name="Dhillon B."/>
            <person name="Glaser F."/>
            <person name="Hesse C.N."/>
            <person name="Kosti I."/>
            <person name="LaButti K."/>
            <person name="Lindquist E.A."/>
            <person name="Lucas S."/>
            <person name="Salamov A.A."/>
            <person name="Bradshaw R.E."/>
            <person name="Ciuffetti L."/>
            <person name="Hamelin R.C."/>
            <person name="Kema G.H.J."/>
            <person name="Lawrence C."/>
            <person name="Scott J.A."/>
            <person name="Spatafora J.W."/>
            <person name="Turgeon B.G."/>
            <person name="de Wit P.J.G.M."/>
            <person name="Zhong S."/>
            <person name="Goodwin S.B."/>
            <person name="Grigoriev I.V."/>
        </authorList>
    </citation>
    <scope>NUCLEOTIDE SEQUENCE [LARGE SCALE GENOMIC DNA]</scope>
    <source>
        <strain evidence="3">C4 / ATCC 48331 / race T</strain>
    </source>
</reference>
<evidence type="ECO:0000256" key="1">
    <source>
        <dbReference type="SAM" id="Phobius"/>
    </source>
</evidence>
<accession>N4WW43</accession>
<protein>
    <submittedName>
        <fullName evidence="2">Uncharacterized protein</fullName>
    </submittedName>
</protein>
<dbReference type="RefSeq" id="XP_014074367.1">
    <property type="nucleotide sequence ID" value="XM_014218892.1"/>
</dbReference>
<gene>
    <name evidence="2" type="ORF">COCC4DRAFT_27503</name>
</gene>
<feature type="transmembrane region" description="Helical" evidence="1">
    <location>
        <begin position="158"/>
        <end position="181"/>
    </location>
</feature>
<keyword evidence="3" id="KW-1185">Reference proteome</keyword>
<evidence type="ECO:0000313" key="3">
    <source>
        <dbReference type="Proteomes" id="UP000012338"/>
    </source>
</evidence>
<proteinExistence type="predicted"/>
<keyword evidence="1" id="KW-0472">Membrane</keyword>
<evidence type="ECO:0000313" key="2">
    <source>
        <dbReference type="EMBL" id="ENI00458.1"/>
    </source>
</evidence>
<dbReference type="OrthoDB" id="5428040at2759"/>
<feature type="transmembrane region" description="Helical" evidence="1">
    <location>
        <begin position="42"/>
        <end position="70"/>
    </location>
</feature>